<proteinExistence type="predicted"/>
<organism evidence="2 3">
    <name type="scientific">Phoenicibacter congonensis</name>
    <dbReference type="NCBI Taxonomy" id="1944646"/>
    <lineage>
        <taxon>Bacteria</taxon>
        <taxon>Bacillati</taxon>
        <taxon>Actinomycetota</taxon>
        <taxon>Coriobacteriia</taxon>
        <taxon>Eggerthellales</taxon>
        <taxon>Eggerthellaceae</taxon>
        <taxon>Phoenicibacter</taxon>
    </lineage>
</organism>
<feature type="non-terminal residue" evidence="2">
    <location>
        <position position="509"/>
    </location>
</feature>
<evidence type="ECO:0000313" key="3">
    <source>
        <dbReference type="Proteomes" id="UP001168575"/>
    </source>
</evidence>
<dbReference type="EMBL" id="JAUMVS010000403">
    <property type="protein sequence ID" value="MDO4842984.1"/>
    <property type="molecule type" value="Genomic_DNA"/>
</dbReference>
<evidence type="ECO:0000313" key="2">
    <source>
        <dbReference type="EMBL" id="MDO4842984.1"/>
    </source>
</evidence>
<gene>
    <name evidence="2" type="ORF">Q3982_09935</name>
</gene>
<dbReference type="AlphaFoldDB" id="A0AA43UBN3"/>
<dbReference type="InterPro" id="IPR011604">
    <property type="entry name" value="PDDEXK-like_dom_sf"/>
</dbReference>
<sequence length="509" mass="57843">HTEAQQQKRHIEDALGRWLPQEVSSFDPKEGITEPSFVSETLGLQGRMDFLQLDYKVLIEQKSGKGRFPYDGFVHPQQTDDHYVQLLLYMLLIRYDRRDRYEANGGELHAFLLYSKYSQGLLALGMAPEKIFEAIKVRNGIAWTEMRLAADGEWRMLDRLTPERLNEKGVDDRLWRSYQRPQIAAVLDTVHRASELEKAYFFRFLTFISNEHVLAKLGNKTKENSGFASTWQNSADEKRHAGNIYDRLTLVSPDGSTAGRITEVKLRFSDDTDNDLCNFRTGDIVILYPYRDGEEPDARRTMVVRCSIKDITADGHIILTLRAPQSDARIFTREDGGRLWAIEHDFMEASFAPLYRGMLAFLKAPKERRDLLLLQREPETDSTRTLKGSYGSFDGLSLRVKQARDFFLIIGPPGTGKTSYGLLNTLTEELAEEGTSVLLMSYTNRAVDEICSKLAEADIDFVRIGSELTCAPEYRKHLINALTDSVANVAELGRKIADTRVFVGTTTAI</sequence>
<dbReference type="GO" id="GO:0004386">
    <property type="term" value="F:helicase activity"/>
    <property type="evidence" value="ECO:0007669"/>
    <property type="project" value="InterPro"/>
</dbReference>
<evidence type="ECO:0000259" key="1">
    <source>
        <dbReference type="Pfam" id="PF13086"/>
    </source>
</evidence>
<accession>A0AA43UBN3</accession>
<dbReference type="Gene3D" id="3.90.320.10">
    <property type="match status" value="1"/>
</dbReference>
<keyword evidence="3" id="KW-1185">Reference proteome</keyword>
<feature type="non-terminal residue" evidence="2">
    <location>
        <position position="1"/>
    </location>
</feature>
<dbReference type="InterPro" id="IPR041677">
    <property type="entry name" value="DNA2/NAM7_AAA_11"/>
</dbReference>
<reference evidence="2" key="1">
    <citation type="submission" date="2023-07" db="EMBL/GenBank/DDBJ databases">
        <title>Between Cages and Wild: Unraveling the Impact of Captivity on Animal Microbiomes and Antimicrobial Resistance.</title>
        <authorList>
            <person name="Schmartz G.P."/>
            <person name="Rehner J."/>
            <person name="Schuff M.J."/>
            <person name="Becker S.L."/>
            <person name="Kravczyk M."/>
            <person name="Gurevich A."/>
            <person name="Francke R."/>
            <person name="Mueller R."/>
            <person name="Keller V."/>
            <person name="Keller A."/>
        </authorList>
    </citation>
    <scope>NUCLEOTIDE SEQUENCE</scope>
    <source>
        <strain evidence="2">S12M_St_49</strain>
    </source>
</reference>
<dbReference type="Proteomes" id="UP001168575">
    <property type="component" value="Unassembled WGS sequence"/>
</dbReference>
<feature type="domain" description="DNA2/NAM7 helicase helicase" evidence="1">
    <location>
        <begin position="402"/>
        <end position="484"/>
    </location>
</feature>
<dbReference type="SUPFAM" id="SSF52540">
    <property type="entry name" value="P-loop containing nucleoside triphosphate hydrolases"/>
    <property type="match status" value="1"/>
</dbReference>
<protein>
    <submittedName>
        <fullName evidence="2">AAA domain-containing protein</fullName>
    </submittedName>
</protein>
<dbReference type="Gene3D" id="3.40.50.300">
    <property type="entry name" value="P-loop containing nucleotide triphosphate hydrolases"/>
    <property type="match status" value="1"/>
</dbReference>
<dbReference type="Pfam" id="PF13086">
    <property type="entry name" value="AAA_11"/>
    <property type="match status" value="1"/>
</dbReference>
<comment type="caution">
    <text evidence="2">The sequence shown here is derived from an EMBL/GenBank/DDBJ whole genome shotgun (WGS) entry which is preliminary data.</text>
</comment>
<name>A0AA43UBN3_9ACTN</name>
<dbReference type="InterPro" id="IPR027417">
    <property type="entry name" value="P-loop_NTPase"/>
</dbReference>